<keyword evidence="11" id="KW-1185">Reference proteome</keyword>
<keyword evidence="3" id="KW-0597">Phosphoprotein</keyword>
<evidence type="ECO:0000256" key="6">
    <source>
        <dbReference type="ARBA" id="ARBA00022777"/>
    </source>
</evidence>
<dbReference type="GO" id="GO:0005524">
    <property type="term" value="F:ATP binding"/>
    <property type="evidence" value="ECO:0007669"/>
    <property type="project" value="UniProtKB-KW"/>
</dbReference>
<dbReference type="EMBL" id="QWLV01000002">
    <property type="protein sequence ID" value="RHW18535.1"/>
    <property type="molecule type" value="Genomic_DNA"/>
</dbReference>
<keyword evidence="8" id="KW-0472">Membrane</keyword>
<dbReference type="AlphaFoldDB" id="A0A396S542"/>
<dbReference type="InterPro" id="IPR011495">
    <property type="entry name" value="Sig_transdc_His_kin_sub2_dim/P"/>
</dbReference>
<evidence type="ECO:0000256" key="1">
    <source>
        <dbReference type="ARBA" id="ARBA00000085"/>
    </source>
</evidence>
<evidence type="ECO:0000256" key="2">
    <source>
        <dbReference type="ARBA" id="ARBA00012438"/>
    </source>
</evidence>
<organism evidence="10 11">
    <name type="scientific">Sphingomonas gilva</name>
    <dbReference type="NCBI Taxonomy" id="2305907"/>
    <lineage>
        <taxon>Bacteria</taxon>
        <taxon>Pseudomonadati</taxon>
        <taxon>Pseudomonadota</taxon>
        <taxon>Alphaproteobacteria</taxon>
        <taxon>Sphingomonadales</taxon>
        <taxon>Sphingomonadaceae</taxon>
        <taxon>Sphingomonas</taxon>
    </lineage>
</organism>
<protein>
    <recommendedName>
        <fullName evidence="2">histidine kinase</fullName>
        <ecNumber evidence="2">2.7.13.3</ecNumber>
    </recommendedName>
</protein>
<dbReference type="OrthoDB" id="9767435at2"/>
<dbReference type="GO" id="GO:0004673">
    <property type="term" value="F:protein histidine kinase activity"/>
    <property type="evidence" value="ECO:0007669"/>
    <property type="project" value="UniProtKB-EC"/>
</dbReference>
<keyword evidence="8" id="KW-1133">Transmembrane helix</keyword>
<reference evidence="10 11" key="1">
    <citation type="submission" date="2018-08" db="EMBL/GenBank/DDBJ databases">
        <title>The multiple taxonomic identification of Sphingomonas gilva.</title>
        <authorList>
            <person name="Zhu D."/>
            <person name="Zheng S."/>
        </authorList>
    </citation>
    <scope>NUCLEOTIDE SEQUENCE [LARGE SCALE GENOMIC DNA]</scope>
    <source>
        <strain evidence="10 11">ZDH117</strain>
    </source>
</reference>
<comment type="catalytic activity">
    <reaction evidence="1">
        <text>ATP + protein L-histidine = ADP + protein N-phospho-L-histidine.</text>
        <dbReference type="EC" id="2.7.13.3"/>
    </reaction>
</comment>
<evidence type="ECO:0000256" key="8">
    <source>
        <dbReference type="SAM" id="Phobius"/>
    </source>
</evidence>
<evidence type="ECO:0000313" key="10">
    <source>
        <dbReference type="EMBL" id="RHW18535.1"/>
    </source>
</evidence>
<evidence type="ECO:0000313" key="11">
    <source>
        <dbReference type="Proteomes" id="UP000266693"/>
    </source>
</evidence>
<keyword evidence="4" id="KW-0808">Transferase</keyword>
<keyword evidence="5" id="KW-0547">Nucleotide-binding</keyword>
<feature type="domain" description="Signal transduction histidine kinase subgroup 2 dimerisation and phosphoacceptor" evidence="9">
    <location>
        <begin position="322"/>
        <end position="396"/>
    </location>
</feature>
<accession>A0A396S542</accession>
<evidence type="ECO:0000256" key="5">
    <source>
        <dbReference type="ARBA" id="ARBA00022741"/>
    </source>
</evidence>
<name>A0A396S542_9SPHN</name>
<evidence type="ECO:0000259" key="9">
    <source>
        <dbReference type="Pfam" id="PF07568"/>
    </source>
</evidence>
<keyword evidence="7" id="KW-0067">ATP-binding</keyword>
<dbReference type="Gene3D" id="3.30.450.20">
    <property type="entry name" value="PAS domain"/>
    <property type="match status" value="1"/>
</dbReference>
<keyword evidence="6 10" id="KW-0418">Kinase</keyword>
<evidence type="ECO:0000256" key="3">
    <source>
        <dbReference type="ARBA" id="ARBA00022553"/>
    </source>
</evidence>
<dbReference type="Pfam" id="PF07568">
    <property type="entry name" value="HisKA_2"/>
    <property type="match status" value="1"/>
</dbReference>
<dbReference type="EC" id="2.7.13.3" evidence="2"/>
<evidence type="ECO:0000256" key="4">
    <source>
        <dbReference type="ARBA" id="ARBA00022679"/>
    </source>
</evidence>
<comment type="caution">
    <text evidence="10">The sequence shown here is derived from an EMBL/GenBank/DDBJ whole genome shotgun (WGS) entry which is preliminary data.</text>
</comment>
<dbReference type="Proteomes" id="UP000266693">
    <property type="component" value="Unassembled WGS sequence"/>
</dbReference>
<proteinExistence type="predicted"/>
<dbReference type="PANTHER" id="PTHR41523:SF8">
    <property type="entry name" value="ETHYLENE RESPONSE SENSOR PROTEIN"/>
    <property type="match status" value="1"/>
</dbReference>
<dbReference type="PANTHER" id="PTHR41523">
    <property type="entry name" value="TWO-COMPONENT SYSTEM SENSOR PROTEIN"/>
    <property type="match status" value="1"/>
</dbReference>
<sequence>MRDPARLATGLKMFLILVLALLPLGMIALIATLQSTRTADVERRALLRVAATESARALSIELVGDMGALRTAANVLAADPGNAESCDRVRSILAVQTSRDARFSIGHRGQTALCGERFAPSFPGEAGASGDIVSRIVPNEGLLLAVRSDDRSVVAKAYFPLVLLASVGRPTGMMPGYRLSVVSGESRLALRDTAQFGPFSREEHISVPLGVGDLNAEMSLSRVPLTAPEIVALIAPLLMWFAAAAIAWLVTDRLLLAPLKRLRRELVAYRPGESFTPPPDSRTPAVELQELGETFRRITAIVADHEADLARGLEHQTRLTREVHHRVKNNLQVISSLINLHARGAKGAEAVRAYASIQRRVDALSVVHRNYFAEQEVNRGLNLRSVLGELASNIRATAPEGSARMQIMLELESLYVTQDTAVAVSFLVTELIELAMQVDPSATLAITLRSVDLPGRAELAVRSPALQANSRLTKHMAGSVARVIEGLGRQLRSPLSQDPERGRFAVEIGYVARD</sequence>
<keyword evidence="8" id="KW-0812">Transmembrane</keyword>
<evidence type="ECO:0000256" key="7">
    <source>
        <dbReference type="ARBA" id="ARBA00022840"/>
    </source>
</evidence>
<feature type="transmembrane region" description="Helical" evidence="8">
    <location>
        <begin position="230"/>
        <end position="251"/>
    </location>
</feature>
<gene>
    <name evidence="10" type="ORF">D1610_05895</name>
</gene>